<dbReference type="EMBL" id="OY660873">
    <property type="protein sequence ID" value="CAJ1066134.1"/>
    <property type="molecule type" value="Genomic_DNA"/>
</dbReference>
<accession>A0AAV1FZE9</accession>
<keyword evidence="2" id="KW-1185">Reference proteome</keyword>
<dbReference type="AlphaFoldDB" id="A0AAV1FZE9"/>
<gene>
    <name evidence="1" type="ORF">XNOV1_A032489</name>
</gene>
<name>A0AAV1FZE9_XYRNO</name>
<sequence length="111" mass="12114">MDSAPPLPKLTHDYLIAPPPHLFQQFYSNLALLFSWAWKGQFRRTDGCIFLWLGITWNYLHAKKGTISETNCWIGPPKQREKGGCGQSGAGLPTCNISVSGCSTAGTTAEG</sequence>
<evidence type="ECO:0000313" key="2">
    <source>
        <dbReference type="Proteomes" id="UP001178508"/>
    </source>
</evidence>
<dbReference type="Proteomes" id="UP001178508">
    <property type="component" value="Chromosome 10"/>
</dbReference>
<reference evidence="1" key="1">
    <citation type="submission" date="2023-08" db="EMBL/GenBank/DDBJ databases">
        <authorList>
            <person name="Alioto T."/>
            <person name="Alioto T."/>
            <person name="Gomez Garrido J."/>
        </authorList>
    </citation>
    <scope>NUCLEOTIDE SEQUENCE</scope>
</reference>
<proteinExistence type="predicted"/>
<organism evidence="1 2">
    <name type="scientific">Xyrichtys novacula</name>
    <name type="common">Pearly razorfish</name>
    <name type="synonym">Hemipteronotus novacula</name>
    <dbReference type="NCBI Taxonomy" id="13765"/>
    <lineage>
        <taxon>Eukaryota</taxon>
        <taxon>Metazoa</taxon>
        <taxon>Chordata</taxon>
        <taxon>Craniata</taxon>
        <taxon>Vertebrata</taxon>
        <taxon>Euteleostomi</taxon>
        <taxon>Actinopterygii</taxon>
        <taxon>Neopterygii</taxon>
        <taxon>Teleostei</taxon>
        <taxon>Neoteleostei</taxon>
        <taxon>Acanthomorphata</taxon>
        <taxon>Eupercaria</taxon>
        <taxon>Labriformes</taxon>
        <taxon>Labridae</taxon>
        <taxon>Xyrichtys</taxon>
    </lineage>
</organism>
<evidence type="ECO:0000313" key="1">
    <source>
        <dbReference type="EMBL" id="CAJ1066134.1"/>
    </source>
</evidence>
<protein>
    <submittedName>
        <fullName evidence="1">Uncharacterized protein</fullName>
    </submittedName>
</protein>